<protein>
    <submittedName>
        <fullName evidence="2">Uncharacterized protein</fullName>
    </submittedName>
</protein>
<evidence type="ECO:0000313" key="4">
    <source>
        <dbReference type="Proteomes" id="UP000676336"/>
    </source>
</evidence>
<feature type="chain" id="PRO_5036273804" evidence="1">
    <location>
        <begin position="18"/>
        <end position="62"/>
    </location>
</feature>
<evidence type="ECO:0000256" key="1">
    <source>
        <dbReference type="SAM" id="SignalP"/>
    </source>
</evidence>
<comment type="caution">
    <text evidence="2">The sequence shown here is derived from an EMBL/GenBank/DDBJ whole genome shotgun (WGS) entry which is preliminary data.</text>
</comment>
<evidence type="ECO:0000313" key="3">
    <source>
        <dbReference type="EMBL" id="CAF5174139.1"/>
    </source>
</evidence>
<dbReference type="Proteomes" id="UP000676336">
    <property type="component" value="Unassembled WGS sequence"/>
</dbReference>
<proteinExistence type="predicted"/>
<dbReference type="AlphaFoldDB" id="A0A8S2SZP8"/>
<keyword evidence="1" id="KW-0732">Signal</keyword>
<sequence length="62" mass="6784">MLFTCLSIILVCGFAFGDDYERNHTPAERMKILGPLAFGNTRLAFTCPALTASEKKPTSGFI</sequence>
<name>A0A8S2SZP8_9BILA</name>
<organism evidence="2 4">
    <name type="scientific">Rotaria magnacalcarata</name>
    <dbReference type="NCBI Taxonomy" id="392030"/>
    <lineage>
        <taxon>Eukaryota</taxon>
        <taxon>Metazoa</taxon>
        <taxon>Spiralia</taxon>
        <taxon>Gnathifera</taxon>
        <taxon>Rotifera</taxon>
        <taxon>Eurotatoria</taxon>
        <taxon>Bdelloidea</taxon>
        <taxon>Philodinida</taxon>
        <taxon>Philodinidae</taxon>
        <taxon>Rotaria</taxon>
    </lineage>
</organism>
<reference evidence="2" key="1">
    <citation type="submission" date="2021-02" db="EMBL/GenBank/DDBJ databases">
        <authorList>
            <person name="Nowell W R."/>
        </authorList>
    </citation>
    <scope>NUCLEOTIDE SEQUENCE</scope>
</reference>
<feature type="signal peptide" evidence="1">
    <location>
        <begin position="1"/>
        <end position="17"/>
    </location>
</feature>
<dbReference type="EMBL" id="CAJOBI010314261">
    <property type="protein sequence ID" value="CAF5174139.1"/>
    <property type="molecule type" value="Genomic_DNA"/>
</dbReference>
<accession>A0A8S2SZP8</accession>
<feature type="non-terminal residue" evidence="2">
    <location>
        <position position="1"/>
    </location>
</feature>
<gene>
    <name evidence="2" type="ORF">SMN809_LOCUS24117</name>
    <name evidence="3" type="ORF">SMN809_LOCUS66897</name>
</gene>
<evidence type="ECO:0000313" key="2">
    <source>
        <dbReference type="EMBL" id="CAF4253806.1"/>
    </source>
</evidence>
<dbReference type="EMBL" id="CAJOBI010027518">
    <property type="protein sequence ID" value="CAF4253806.1"/>
    <property type="molecule type" value="Genomic_DNA"/>
</dbReference>